<feature type="transmembrane region" description="Helical" evidence="5">
    <location>
        <begin position="13"/>
        <end position="31"/>
    </location>
</feature>
<keyword evidence="3 5" id="KW-1133">Transmembrane helix</keyword>
<feature type="transmembrane region" description="Helical" evidence="5">
    <location>
        <begin position="327"/>
        <end position="349"/>
    </location>
</feature>
<accession>A0A2T9Y0A7</accession>
<dbReference type="GO" id="GO:0005737">
    <property type="term" value="C:cytoplasm"/>
    <property type="evidence" value="ECO:0007669"/>
    <property type="project" value="TreeGrafter"/>
</dbReference>
<dbReference type="PANTHER" id="PTHR10783">
    <property type="entry name" value="XENOTROPIC AND POLYTROPIC RETROVIRUS RECEPTOR 1-RELATED"/>
    <property type="match status" value="1"/>
</dbReference>
<reference evidence="7 8" key="1">
    <citation type="journal article" date="2018" name="MBio">
        <title>Comparative Genomics Reveals the Core Gene Toolbox for the Fungus-Insect Symbiosis.</title>
        <authorList>
            <person name="Wang Y."/>
            <person name="Stata M."/>
            <person name="Wang W."/>
            <person name="Stajich J.E."/>
            <person name="White M.M."/>
            <person name="Moncalvo J.M."/>
        </authorList>
    </citation>
    <scope>NUCLEOTIDE SEQUENCE [LARGE SCALE GENOMIC DNA]</scope>
    <source>
        <strain evidence="7 8">SC-DP-2</strain>
    </source>
</reference>
<keyword evidence="8" id="KW-1185">Reference proteome</keyword>
<evidence type="ECO:0000313" key="7">
    <source>
        <dbReference type="EMBL" id="PVU85779.1"/>
    </source>
</evidence>
<sequence length="357" mass="41197">MDDLFINPKYTELIMLSILPILVCLPVNALFRSLRISLLRSLFRSINPISFQKTHISDIIFADVLTSCSRAFADLAVILCSISSSLFVVESSAKMNDFSSILNIKSKKSTYFGKDLCSSPLLGPIVTSIPFLIRLRQCIYDYLLSSSSHEKGRHLANCLKYFSALPVIFLSSFQQEYMKNQYVDSNSSQKDWFFNVLFYTWLFSAIFNSGFSLYWDVVFDWNLGNLKSFSLSNIVYSIFSHEHLDNSHLSVYKEEQDFPDSIIDPESLSPDIVSIQYSPNNLYNGPTLLRENLLFINKYFYYTAILVDTILRAAWTIKLSPHLKINSLPYIGFILGILEVFRRFFWVIFRVEKEHAC</sequence>
<evidence type="ECO:0000256" key="1">
    <source>
        <dbReference type="ARBA" id="ARBA00004141"/>
    </source>
</evidence>
<dbReference type="GO" id="GO:0016020">
    <property type="term" value="C:membrane"/>
    <property type="evidence" value="ECO:0007669"/>
    <property type="project" value="UniProtKB-SubCell"/>
</dbReference>
<dbReference type="Proteomes" id="UP000245609">
    <property type="component" value="Unassembled WGS sequence"/>
</dbReference>
<comment type="subcellular location">
    <subcellularLocation>
        <location evidence="1">Membrane</location>
        <topology evidence="1">Multi-pass membrane protein</topology>
    </subcellularLocation>
</comment>
<proteinExistence type="predicted"/>
<keyword evidence="2 5" id="KW-0812">Transmembrane</keyword>
<protein>
    <recommendedName>
        <fullName evidence="6">EXS domain-containing protein</fullName>
    </recommendedName>
</protein>
<dbReference type="STRING" id="133381.A0A2T9Y0A7"/>
<evidence type="ECO:0000256" key="2">
    <source>
        <dbReference type="ARBA" id="ARBA00022692"/>
    </source>
</evidence>
<dbReference type="EMBL" id="MBFS01003603">
    <property type="protein sequence ID" value="PVU85779.1"/>
    <property type="molecule type" value="Genomic_DNA"/>
</dbReference>
<evidence type="ECO:0000256" key="5">
    <source>
        <dbReference type="SAM" id="Phobius"/>
    </source>
</evidence>
<evidence type="ECO:0000259" key="6">
    <source>
        <dbReference type="PROSITE" id="PS51380"/>
    </source>
</evidence>
<comment type="caution">
    <text evidence="7">The sequence shown here is derived from an EMBL/GenBank/DDBJ whole genome shotgun (WGS) entry which is preliminary data.</text>
</comment>
<evidence type="ECO:0000256" key="3">
    <source>
        <dbReference type="ARBA" id="ARBA00022989"/>
    </source>
</evidence>
<dbReference type="InterPro" id="IPR004342">
    <property type="entry name" value="EXS_C"/>
</dbReference>
<feature type="transmembrane region" description="Helical" evidence="5">
    <location>
        <begin position="192"/>
        <end position="215"/>
    </location>
</feature>
<dbReference type="PROSITE" id="PS51380">
    <property type="entry name" value="EXS"/>
    <property type="match status" value="1"/>
</dbReference>
<dbReference type="Pfam" id="PF03124">
    <property type="entry name" value="EXS"/>
    <property type="match status" value="1"/>
</dbReference>
<gene>
    <name evidence="7" type="ORF">BB560_006904</name>
</gene>
<name>A0A2T9Y0A7_9FUNG</name>
<evidence type="ECO:0000256" key="4">
    <source>
        <dbReference type="ARBA" id="ARBA00023136"/>
    </source>
</evidence>
<feature type="transmembrane region" description="Helical" evidence="5">
    <location>
        <begin position="299"/>
        <end position="315"/>
    </location>
</feature>
<dbReference type="AlphaFoldDB" id="A0A2T9Y0A7"/>
<organism evidence="7 8">
    <name type="scientific">Smittium megazygosporum</name>
    <dbReference type="NCBI Taxonomy" id="133381"/>
    <lineage>
        <taxon>Eukaryota</taxon>
        <taxon>Fungi</taxon>
        <taxon>Fungi incertae sedis</taxon>
        <taxon>Zoopagomycota</taxon>
        <taxon>Kickxellomycotina</taxon>
        <taxon>Harpellomycetes</taxon>
        <taxon>Harpellales</taxon>
        <taxon>Legeriomycetaceae</taxon>
        <taxon>Smittium</taxon>
    </lineage>
</organism>
<dbReference type="OrthoDB" id="2159384at2759"/>
<keyword evidence="4 5" id="KW-0472">Membrane</keyword>
<dbReference type="PANTHER" id="PTHR10783:SF46">
    <property type="entry name" value="PROTEIN ERD1 HOMOLOG 2"/>
    <property type="match status" value="1"/>
</dbReference>
<evidence type="ECO:0000313" key="8">
    <source>
        <dbReference type="Proteomes" id="UP000245609"/>
    </source>
</evidence>
<feature type="domain" description="EXS" evidence="6">
    <location>
        <begin position="114"/>
        <end position="357"/>
    </location>
</feature>